<reference evidence="2 3" key="1">
    <citation type="submission" date="2019-09" db="EMBL/GenBank/DDBJ databases">
        <title>Genomes of family Cryomorphaceae.</title>
        <authorList>
            <person name="Bowman J.P."/>
        </authorList>
    </citation>
    <scope>NUCLEOTIDE SEQUENCE [LARGE SCALE GENOMIC DNA]</scope>
    <source>
        <strain evidence="2 3">LMG 25704</strain>
    </source>
</reference>
<evidence type="ECO:0000313" key="3">
    <source>
        <dbReference type="Proteomes" id="UP000468650"/>
    </source>
</evidence>
<keyword evidence="2" id="KW-0328">Glycosyltransferase</keyword>
<feature type="domain" description="Phosphoribosyltransferase" evidence="1">
    <location>
        <begin position="15"/>
        <end position="160"/>
    </location>
</feature>
<dbReference type="OrthoDB" id="9802227at2"/>
<dbReference type="GO" id="GO:0004845">
    <property type="term" value="F:uracil phosphoribosyltransferase activity"/>
    <property type="evidence" value="ECO:0007669"/>
    <property type="project" value="UniProtKB-EC"/>
</dbReference>
<dbReference type="InterPro" id="IPR029057">
    <property type="entry name" value="PRTase-like"/>
</dbReference>
<dbReference type="Gene3D" id="3.40.50.2020">
    <property type="match status" value="1"/>
</dbReference>
<dbReference type="PANTHER" id="PTHR11608">
    <property type="entry name" value="BIFUNCTIONAL PROTEIN PYRR"/>
    <property type="match status" value="1"/>
</dbReference>
<organism evidence="2 3">
    <name type="scientific">Phaeocystidibacter luteus</name>
    <dbReference type="NCBI Taxonomy" id="911197"/>
    <lineage>
        <taxon>Bacteria</taxon>
        <taxon>Pseudomonadati</taxon>
        <taxon>Bacteroidota</taxon>
        <taxon>Flavobacteriia</taxon>
        <taxon>Flavobacteriales</taxon>
        <taxon>Phaeocystidibacteraceae</taxon>
        <taxon>Phaeocystidibacter</taxon>
    </lineage>
</organism>
<dbReference type="EMBL" id="WBVO01000001">
    <property type="protein sequence ID" value="KAB2814808.1"/>
    <property type="molecule type" value="Genomic_DNA"/>
</dbReference>
<sequence length="183" mass="20989">MITKNLIGPKEIDVILNRLACQLVENHSDFENTVLISLQPRGLPLLSRLSDILKSQYGISDIPTGRLDTTFYRDDFRRRDSPLKANQTRIDFLIEGKRVVFVDDVLFTGRSIRAALDAVLSFGRPSEIELLVLVDRRFSRELPIQPDYVGRQVDSIASERVLVEWDDTDEMNRVSIVQSRNDE</sequence>
<accession>A0A6N6RMN5</accession>
<dbReference type="PANTHER" id="PTHR11608:SF0">
    <property type="entry name" value="BIFUNCTIONAL PROTEIN PYRR"/>
    <property type="match status" value="1"/>
</dbReference>
<keyword evidence="3" id="KW-1185">Reference proteome</keyword>
<evidence type="ECO:0000259" key="1">
    <source>
        <dbReference type="Pfam" id="PF00156"/>
    </source>
</evidence>
<proteinExistence type="predicted"/>
<comment type="caution">
    <text evidence="2">The sequence shown here is derived from an EMBL/GenBank/DDBJ whole genome shotgun (WGS) entry which is preliminary data.</text>
</comment>
<dbReference type="EC" id="2.4.2.9" evidence="2"/>
<dbReference type="CDD" id="cd06223">
    <property type="entry name" value="PRTases_typeI"/>
    <property type="match status" value="1"/>
</dbReference>
<dbReference type="Pfam" id="PF00156">
    <property type="entry name" value="Pribosyltran"/>
    <property type="match status" value="1"/>
</dbReference>
<keyword evidence="2" id="KW-0808">Transferase</keyword>
<dbReference type="InterPro" id="IPR000836">
    <property type="entry name" value="PRTase_dom"/>
</dbReference>
<dbReference type="SUPFAM" id="SSF53271">
    <property type="entry name" value="PRTase-like"/>
    <property type="match status" value="1"/>
</dbReference>
<dbReference type="NCBIfam" id="NF003549">
    <property type="entry name" value="PRK05205.1-5"/>
    <property type="match status" value="1"/>
</dbReference>
<evidence type="ECO:0000313" key="2">
    <source>
        <dbReference type="EMBL" id="KAB2814808.1"/>
    </source>
</evidence>
<dbReference type="AlphaFoldDB" id="A0A6N6RMN5"/>
<dbReference type="Proteomes" id="UP000468650">
    <property type="component" value="Unassembled WGS sequence"/>
</dbReference>
<protein>
    <submittedName>
        <fullName evidence="2">Bifunctional pyr operon transcriptional regulator/uracil phosphoribosyltransferase PyrR</fullName>
        <ecNumber evidence="2">2.4.2.9</ecNumber>
    </submittedName>
</protein>
<dbReference type="InterPro" id="IPR050137">
    <property type="entry name" value="PyrR_bifunctional"/>
</dbReference>
<name>A0A6N6RMN5_9FLAO</name>
<gene>
    <name evidence="2" type="primary">pyrR</name>
    <name evidence="2" type="ORF">F8C67_03405</name>
</gene>
<dbReference type="RefSeq" id="WP_151666386.1">
    <property type="nucleotide sequence ID" value="NZ_WBVO01000001.1"/>
</dbReference>